<feature type="signal peptide" evidence="1">
    <location>
        <begin position="1"/>
        <end position="26"/>
    </location>
</feature>
<comment type="caution">
    <text evidence="2">The sequence shown here is derived from an EMBL/GenBank/DDBJ whole genome shotgun (WGS) entry which is preliminary data.</text>
</comment>
<evidence type="ECO:0008006" key="4">
    <source>
        <dbReference type="Google" id="ProtNLM"/>
    </source>
</evidence>
<accession>A0A923H9K4</accession>
<dbReference type="Proteomes" id="UP000656244">
    <property type="component" value="Unassembled WGS sequence"/>
</dbReference>
<dbReference type="InterPro" id="IPR012334">
    <property type="entry name" value="Pectin_lyas_fold"/>
</dbReference>
<evidence type="ECO:0000256" key="1">
    <source>
        <dbReference type="SAM" id="SignalP"/>
    </source>
</evidence>
<reference evidence="2" key="1">
    <citation type="submission" date="2020-08" db="EMBL/GenBank/DDBJ databases">
        <title>Hyunsoonleella sp. strain SJ7 genome sequencing and assembly.</title>
        <authorList>
            <person name="Kim I."/>
        </authorList>
    </citation>
    <scope>NUCLEOTIDE SEQUENCE</scope>
    <source>
        <strain evidence="2">SJ7</strain>
    </source>
</reference>
<dbReference type="SUPFAM" id="SSF51126">
    <property type="entry name" value="Pectin lyase-like"/>
    <property type="match status" value="1"/>
</dbReference>
<gene>
    <name evidence="2" type="ORF">H7U19_12600</name>
</gene>
<evidence type="ECO:0000313" key="2">
    <source>
        <dbReference type="EMBL" id="MBC3759250.1"/>
    </source>
</evidence>
<dbReference type="EMBL" id="JACNMF010000004">
    <property type="protein sequence ID" value="MBC3759250.1"/>
    <property type="molecule type" value="Genomic_DNA"/>
</dbReference>
<dbReference type="InterPro" id="IPR011050">
    <property type="entry name" value="Pectin_lyase_fold/virulence"/>
</dbReference>
<dbReference type="RefSeq" id="WP_186562911.1">
    <property type="nucleotide sequence ID" value="NZ_JACNMF010000004.1"/>
</dbReference>
<keyword evidence="3" id="KW-1185">Reference proteome</keyword>
<keyword evidence="1" id="KW-0732">Signal</keyword>
<protein>
    <recommendedName>
        <fullName evidence="4">Right handed beta helix domain-containing protein</fullName>
    </recommendedName>
</protein>
<name>A0A923H9K4_9FLAO</name>
<evidence type="ECO:0000313" key="3">
    <source>
        <dbReference type="Proteomes" id="UP000656244"/>
    </source>
</evidence>
<feature type="chain" id="PRO_5037149622" description="Right handed beta helix domain-containing protein" evidence="1">
    <location>
        <begin position="27"/>
        <end position="367"/>
    </location>
</feature>
<organism evidence="2 3">
    <name type="scientific">Hyunsoonleella aquatilis</name>
    <dbReference type="NCBI Taxonomy" id="2762758"/>
    <lineage>
        <taxon>Bacteria</taxon>
        <taxon>Pseudomonadati</taxon>
        <taxon>Bacteroidota</taxon>
        <taxon>Flavobacteriia</taxon>
        <taxon>Flavobacteriales</taxon>
        <taxon>Flavobacteriaceae</taxon>
    </lineage>
</organism>
<sequence>MKLLANLRKSLLTLAIMCIACMTLQAQTVYVVDNNQGSGAQYTSVQAAVDDAVAGDIIYLQPSPNGYGDIQMNKPLSIYGIAHHAQLNAGERALVNNILFRYENASGSKISGLNINGIYLDNTTYNNHDVIITNNRIVAIYGNSTTSRANNAIISGNFFYHSTTRAIDNYNSQNWIISNNTFNRWNTWYDYELFYRFNNTTLLNNNIIMTLQNGDSNQSIAVFRSCSGTQISNNIFIFTGTDVVNMNRGSNSALNFQNNLTYSINTTFDALSGTNNIDDMDPQFVSFNPNAALNTTTNDYHIQAGSPAENAGTDGNDLGVFNGGFPFSIRGYPTELPYLTDFVIFNNILSAGTPLNINIKANANITN</sequence>
<dbReference type="Gene3D" id="2.160.20.10">
    <property type="entry name" value="Single-stranded right-handed beta-helix, Pectin lyase-like"/>
    <property type="match status" value="1"/>
</dbReference>
<dbReference type="AlphaFoldDB" id="A0A923H9K4"/>
<proteinExistence type="predicted"/>